<evidence type="ECO:0000313" key="8">
    <source>
        <dbReference type="Proteomes" id="UP001152888"/>
    </source>
</evidence>
<feature type="domain" description="STAS" evidence="6">
    <location>
        <begin position="471"/>
        <end position="574"/>
    </location>
</feature>
<sequence>MKSAAEANRHLLCLNAKDMLKSYIPVLIWLPQYNYGSFFQDLLAGFTVGLTEIPQGIAYAIVAGLPSHYGLYSGFMGCFIYFILGSAKDINIGPTAIMALMIQPHVGTMGPAGAVLITFLSGLIIFICGLFQLGFIVNFFSYPIIAGFTTAAALNIASSQIKSLFGIAGKSDSFLAAWVALFKHIGEARLWDTLLGCFTIIFLVIAKEIRRYGTLKRRPEWTSRRNTIGICIYLFSLASNAIAVIIASAMAYCFAQQGYQPFKLTGNVDGGLPNFTLPSFSTTYNGTYYSFTDMMENYGALVIFCPLIAILEHIAIAKAFSKGKTLNASQELIALGFSNIMSSFVQSMPVTGSFTRTAINNASGARTPACGIITGAMVLLALGFLTSTFQYIPKASLAGVIVVAMYYLCNFQAFMMMWKSKKMDLVPLTATLFFCLLINLEYGILIGIAINMTFVLYASARPKLDLEEHLPNVYMIKPKTGLYYTAAEYFREFILQNCLTEKSTVVIDGRYIGNIDSTVAKSLSTLNEELKLRDQKLLFWNFKDSVKDTCIGVNGTLSSILVDGELQEVLEKTE</sequence>
<dbReference type="EMBL" id="CAKOFQ010007272">
    <property type="protein sequence ID" value="CAH1996915.1"/>
    <property type="molecule type" value="Genomic_DNA"/>
</dbReference>
<organism evidence="7 8">
    <name type="scientific">Acanthoscelides obtectus</name>
    <name type="common">Bean weevil</name>
    <name type="synonym">Bruchus obtectus</name>
    <dbReference type="NCBI Taxonomy" id="200917"/>
    <lineage>
        <taxon>Eukaryota</taxon>
        <taxon>Metazoa</taxon>
        <taxon>Ecdysozoa</taxon>
        <taxon>Arthropoda</taxon>
        <taxon>Hexapoda</taxon>
        <taxon>Insecta</taxon>
        <taxon>Pterygota</taxon>
        <taxon>Neoptera</taxon>
        <taxon>Endopterygota</taxon>
        <taxon>Coleoptera</taxon>
        <taxon>Polyphaga</taxon>
        <taxon>Cucujiformia</taxon>
        <taxon>Chrysomeloidea</taxon>
        <taxon>Chrysomelidae</taxon>
        <taxon>Bruchinae</taxon>
        <taxon>Bruchini</taxon>
        <taxon>Acanthoscelides</taxon>
    </lineage>
</organism>
<dbReference type="PANTHER" id="PTHR11814">
    <property type="entry name" value="SULFATE TRANSPORTER"/>
    <property type="match status" value="1"/>
</dbReference>
<dbReference type="InterPro" id="IPR036513">
    <property type="entry name" value="STAS_dom_sf"/>
</dbReference>
<evidence type="ECO:0000256" key="1">
    <source>
        <dbReference type="ARBA" id="ARBA00004141"/>
    </source>
</evidence>
<evidence type="ECO:0000313" key="7">
    <source>
        <dbReference type="EMBL" id="CAH1996915.1"/>
    </source>
</evidence>
<protein>
    <recommendedName>
        <fullName evidence="6">STAS domain-containing protein</fullName>
    </recommendedName>
</protein>
<dbReference type="InterPro" id="IPR011547">
    <property type="entry name" value="SLC26A/SulP_dom"/>
</dbReference>
<feature type="transmembrane region" description="Helical" evidence="5">
    <location>
        <begin position="108"/>
        <end position="133"/>
    </location>
</feature>
<feature type="transmembrane region" description="Helical" evidence="5">
    <location>
        <begin position="430"/>
        <end position="457"/>
    </location>
</feature>
<dbReference type="GO" id="GO:0016020">
    <property type="term" value="C:membrane"/>
    <property type="evidence" value="ECO:0007669"/>
    <property type="project" value="UniProtKB-SubCell"/>
</dbReference>
<evidence type="ECO:0000259" key="6">
    <source>
        <dbReference type="PROSITE" id="PS50801"/>
    </source>
</evidence>
<dbReference type="CDD" id="cd07042">
    <property type="entry name" value="STAS_SulP_like_sulfate_transporter"/>
    <property type="match status" value="1"/>
</dbReference>
<feature type="transmembrane region" description="Helical" evidence="5">
    <location>
        <begin position="332"/>
        <end position="354"/>
    </location>
</feature>
<dbReference type="Pfam" id="PF01740">
    <property type="entry name" value="STAS"/>
    <property type="match status" value="1"/>
</dbReference>
<keyword evidence="2 5" id="KW-0812">Transmembrane</keyword>
<dbReference type="Gene3D" id="3.30.750.24">
    <property type="entry name" value="STAS domain"/>
    <property type="match status" value="1"/>
</dbReference>
<evidence type="ECO:0000256" key="3">
    <source>
        <dbReference type="ARBA" id="ARBA00022989"/>
    </source>
</evidence>
<comment type="subcellular location">
    <subcellularLocation>
        <location evidence="1">Membrane</location>
        <topology evidence="1">Multi-pass membrane protein</topology>
    </subcellularLocation>
</comment>
<dbReference type="AlphaFoldDB" id="A0A9P0LNE5"/>
<feature type="transmembrane region" description="Helical" evidence="5">
    <location>
        <begin position="366"/>
        <end position="385"/>
    </location>
</feature>
<evidence type="ECO:0000256" key="4">
    <source>
        <dbReference type="ARBA" id="ARBA00023136"/>
    </source>
</evidence>
<dbReference type="GO" id="GO:0055085">
    <property type="term" value="P:transmembrane transport"/>
    <property type="evidence" value="ECO:0007669"/>
    <property type="project" value="InterPro"/>
</dbReference>
<name>A0A9P0LNE5_ACAOB</name>
<dbReference type="Proteomes" id="UP001152888">
    <property type="component" value="Unassembled WGS sequence"/>
</dbReference>
<feature type="transmembrane region" description="Helical" evidence="5">
    <location>
        <begin position="139"/>
        <end position="157"/>
    </location>
</feature>
<accession>A0A9P0LNE5</accession>
<dbReference type="PROSITE" id="PS50801">
    <property type="entry name" value="STAS"/>
    <property type="match status" value="1"/>
</dbReference>
<evidence type="ECO:0000256" key="2">
    <source>
        <dbReference type="ARBA" id="ARBA00022692"/>
    </source>
</evidence>
<gene>
    <name evidence="7" type="ORF">ACAOBT_LOCUS23432</name>
</gene>
<dbReference type="SUPFAM" id="SSF52091">
    <property type="entry name" value="SpoIIaa-like"/>
    <property type="match status" value="1"/>
</dbReference>
<keyword evidence="8" id="KW-1185">Reference proteome</keyword>
<comment type="caution">
    <text evidence="7">The sequence shown here is derived from an EMBL/GenBank/DDBJ whole genome shotgun (WGS) entry which is preliminary data.</text>
</comment>
<dbReference type="InterPro" id="IPR002645">
    <property type="entry name" value="STAS_dom"/>
</dbReference>
<keyword evidence="3 5" id="KW-1133">Transmembrane helix</keyword>
<dbReference type="InterPro" id="IPR001902">
    <property type="entry name" value="SLC26A/SulP_fam"/>
</dbReference>
<proteinExistence type="predicted"/>
<dbReference type="OrthoDB" id="288203at2759"/>
<feature type="transmembrane region" description="Helical" evidence="5">
    <location>
        <begin position="298"/>
        <end position="320"/>
    </location>
</feature>
<dbReference type="Pfam" id="PF00916">
    <property type="entry name" value="Sulfate_transp"/>
    <property type="match status" value="1"/>
</dbReference>
<feature type="transmembrane region" description="Helical" evidence="5">
    <location>
        <begin position="188"/>
        <end position="206"/>
    </location>
</feature>
<keyword evidence="4 5" id="KW-0472">Membrane</keyword>
<feature type="transmembrane region" description="Helical" evidence="5">
    <location>
        <begin position="227"/>
        <end position="252"/>
    </location>
</feature>
<feature type="transmembrane region" description="Helical" evidence="5">
    <location>
        <begin position="69"/>
        <end position="87"/>
    </location>
</feature>
<evidence type="ECO:0000256" key="5">
    <source>
        <dbReference type="SAM" id="Phobius"/>
    </source>
</evidence>
<feature type="transmembrane region" description="Helical" evidence="5">
    <location>
        <begin position="397"/>
        <end position="418"/>
    </location>
</feature>
<reference evidence="7" key="1">
    <citation type="submission" date="2022-03" db="EMBL/GenBank/DDBJ databases">
        <authorList>
            <person name="Sayadi A."/>
        </authorList>
    </citation>
    <scope>NUCLEOTIDE SEQUENCE</scope>
</reference>